<dbReference type="Proteomes" id="UP000006201">
    <property type="component" value="Unassembled WGS sequence"/>
</dbReference>
<feature type="region of interest" description="Disordered" evidence="1">
    <location>
        <begin position="1"/>
        <end position="30"/>
    </location>
</feature>
<protein>
    <submittedName>
        <fullName evidence="2">Uncharacterized protein</fullName>
    </submittedName>
</protein>
<organism evidence="2 3">
    <name type="scientific">Pseudoalteromonas tunicata D2</name>
    <dbReference type="NCBI Taxonomy" id="87626"/>
    <lineage>
        <taxon>Bacteria</taxon>
        <taxon>Pseudomonadati</taxon>
        <taxon>Pseudomonadota</taxon>
        <taxon>Gammaproteobacteria</taxon>
        <taxon>Alteromonadales</taxon>
        <taxon>Pseudoalteromonadaceae</taxon>
        <taxon>Pseudoalteromonas</taxon>
    </lineage>
</organism>
<dbReference type="AlphaFoldDB" id="A4CFN1"/>
<reference evidence="2 3" key="1">
    <citation type="submission" date="2006-02" db="EMBL/GenBank/DDBJ databases">
        <authorList>
            <person name="Moran M.A."/>
            <person name="Kjelleberg S."/>
            <person name="Egan S."/>
            <person name="Saunders N."/>
            <person name="Thomas T."/>
            <person name="Ferriera S."/>
            <person name="Johnson J."/>
            <person name="Kravitz S."/>
            <person name="Halpern A."/>
            <person name="Remington K."/>
            <person name="Beeson K."/>
            <person name="Tran B."/>
            <person name="Rogers Y.-H."/>
            <person name="Friedman R."/>
            <person name="Venter J.C."/>
        </authorList>
    </citation>
    <scope>NUCLEOTIDE SEQUENCE [LARGE SCALE GENOMIC DNA]</scope>
    <source>
        <strain evidence="2 3">D2</strain>
    </source>
</reference>
<accession>A4CFN1</accession>
<dbReference type="STRING" id="87626.PTD2_04706"/>
<evidence type="ECO:0000313" key="2">
    <source>
        <dbReference type="EMBL" id="EAR26458.1"/>
    </source>
</evidence>
<name>A4CFN1_9GAMM</name>
<sequence>MMNTPYNKRLKQRGLRPLDSQQVARRLGVR</sequence>
<comment type="caution">
    <text evidence="2">The sequence shown here is derived from an EMBL/GenBank/DDBJ whole genome shotgun (WGS) entry which is preliminary data.</text>
</comment>
<gene>
    <name evidence="2" type="ORF">PTD2_04706</name>
</gene>
<proteinExistence type="predicted"/>
<evidence type="ECO:0000256" key="1">
    <source>
        <dbReference type="SAM" id="MobiDB-lite"/>
    </source>
</evidence>
<dbReference type="EMBL" id="AAOH01000014">
    <property type="protein sequence ID" value="EAR26458.1"/>
    <property type="molecule type" value="Genomic_DNA"/>
</dbReference>
<dbReference type="HOGENOM" id="CLU_3405006_0_0_6"/>
<keyword evidence="3" id="KW-1185">Reference proteome</keyword>
<evidence type="ECO:0000313" key="3">
    <source>
        <dbReference type="Proteomes" id="UP000006201"/>
    </source>
</evidence>